<dbReference type="EMBL" id="CP006704">
    <property type="protein sequence ID" value="AIJ48300.1"/>
    <property type="molecule type" value="Genomic_DNA"/>
</dbReference>
<organism evidence="1 2">
    <name type="scientific">Comamonas testosteroni TK102</name>
    <dbReference type="NCBI Taxonomy" id="1392005"/>
    <lineage>
        <taxon>Bacteria</taxon>
        <taxon>Pseudomonadati</taxon>
        <taxon>Pseudomonadota</taxon>
        <taxon>Betaproteobacteria</taxon>
        <taxon>Burkholderiales</taxon>
        <taxon>Comamonadaceae</taxon>
        <taxon>Comamonas</taxon>
    </lineage>
</organism>
<dbReference type="RefSeq" id="WP_043374394.1">
    <property type="nucleotide sequence ID" value="NZ_CP006704.1"/>
</dbReference>
<protein>
    <submittedName>
        <fullName evidence="1">Uncharacterized protein</fullName>
    </submittedName>
</protein>
<name>A0A076PWV7_COMTE</name>
<evidence type="ECO:0000313" key="1">
    <source>
        <dbReference type="EMBL" id="AIJ48300.1"/>
    </source>
</evidence>
<dbReference type="Proteomes" id="UP000028782">
    <property type="component" value="Chromosome"/>
</dbReference>
<dbReference type="HOGENOM" id="CLU_1913491_0_0_4"/>
<dbReference type="KEGG" id="ctes:O987_21040"/>
<evidence type="ECO:0000313" key="2">
    <source>
        <dbReference type="Proteomes" id="UP000028782"/>
    </source>
</evidence>
<proteinExistence type="predicted"/>
<gene>
    <name evidence="1" type="ORF">O987_21040</name>
</gene>
<reference evidence="1 2" key="1">
    <citation type="journal article" date="2014" name="Genome Announc.">
        <title>Complete Genome Sequence of Polychlorinated Biphenyl Degrader Comamonas testosteroni TK102 (NBRC 109938).</title>
        <authorList>
            <person name="Fukuda K."/>
            <person name="Hosoyama A."/>
            <person name="Tsuchikane K."/>
            <person name="Ohji S."/>
            <person name="Yamazoe A."/>
            <person name="Fujita N."/>
            <person name="Shintani M."/>
            <person name="Kimbara K."/>
        </authorList>
    </citation>
    <scope>NUCLEOTIDE SEQUENCE [LARGE SCALE GENOMIC DNA]</scope>
    <source>
        <strain evidence="1">TK102</strain>
    </source>
</reference>
<sequence>MEDPKSLTFVNHNGDPITDSRMAAIRARGMELERQRRLAAKADSVSVHKGWRVSGIKPGMLDEAKQAHERLCQMAQKAGGRPPEPFDETAWLRTAKRTALRSKPWTLQAAAQQCKEIAIKTGWLEVQRQEIKKLVASAYG</sequence>
<dbReference type="AlphaFoldDB" id="A0A076PWV7"/>
<accession>A0A076PWV7</accession>